<sequence length="65" mass="7567">MKPLHDTINDRYIISTYFDKAAKTYITSVTDKHTFDIIKESKSSTYNNAKTIHKSTVLHYTLKNN</sequence>
<accession>A0A8S5PWC2</accession>
<protein>
    <submittedName>
        <fullName evidence="1">Uncharacterized protein</fullName>
    </submittedName>
</protein>
<reference evidence="1" key="1">
    <citation type="journal article" date="2021" name="Proc. Natl. Acad. Sci. U.S.A.">
        <title>A Catalog of Tens of Thousands of Viruses from Human Metagenomes Reveals Hidden Associations with Chronic Diseases.</title>
        <authorList>
            <person name="Tisza M.J."/>
            <person name="Buck C.B."/>
        </authorList>
    </citation>
    <scope>NUCLEOTIDE SEQUENCE</scope>
    <source>
        <strain evidence="1">CtRNB7</strain>
    </source>
</reference>
<evidence type="ECO:0000313" key="1">
    <source>
        <dbReference type="EMBL" id="DAE10811.1"/>
    </source>
</evidence>
<name>A0A8S5PWC2_9CAUD</name>
<dbReference type="EMBL" id="BK015520">
    <property type="protein sequence ID" value="DAE10811.1"/>
    <property type="molecule type" value="Genomic_DNA"/>
</dbReference>
<organism evidence="1">
    <name type="scientific">Siphoviridae sp. ctRNB7</name>
    <dbReference type="NCBI Taxonomy" id="2825502"/>
    <lineage>
        <taxon>Viruses</taxon>
        <taxon>Duplodnaviria</taxon>
        <taxon>Heunggongvirae</taxon>
        <taxon>Uroviricota</taxon>
        <taxon>Caudoviricetes</taxon>
    </lineage>
</organism>
<proteinExistence type="predicted"/>